<dbReference type="NCBIfam" id="TIGR00229">
    <property type="entry name" value="sensory_box"/>
    <property type="match status" value="1"/>
</dbReference>
<dbReference type="InterPro" id="IPR005561">
    <property type="entry name" value="ANTAR"/>
</dbReference>
<evidence type="ECO:0000259" key="6">
    <source>
        <dbReference type="PROSITE" id="PS50112"/>
    </source>
</evidence>
<evidence type="ECO:0000313" key="9">
    <source>
        <dbReference type="Proteomes" id="UP000010744"/>
    </source>
</evidence>
<reference evidence="8 9" key="1">
    <citation type="submission" date="2012-08" db="EMBL/GenBank/DDBJ databases">
        <title>Whole genome shotgun sequence of Gordonia rubripertincta NBRC 101908.</title>
        <authorList>
            <person name="Takarada H."/>
            <person name="Hosoyama A."/>
            <person name="Tsuchikane K."/>
            <person name="Katsumata H."/>
            <person name="Baba S."/>
            <person name="Ohji S."/>
            <person name="Yamazaki S."/>
            <person name="Fujita N."/>
        </authorList>
    </citation>
    <scope>NUCLEOTIDE SEQUENCE [LARGE SCALE GENOMIC DNA]</scope>
    <source>
        <strain evidence="8 9">NBRC 101908</strain>
    </source>
</reference>
<dbReference type="InterPro" id="IPR036388">
    <property type="entry name" value="WH-like_DNA-bd_sf"/>
</dbReference>
<dbReference type="Pfam" id="PF08447">
    <property type="entry name" value="PAS_3"/>
    <property type="match status" value="1"/>
</dbReference>
<evidence type="ECO:0000256" key="4">
    <source>
        <dbReference type="ARBA" id="ARBA00022679"/>
    </source>
</evidence>
<dbReference type="InterPro" id="IPR035965">
    <property type="entry name" value="PAS-like_dom_sf"/>
</dbReference>
<dbReference type="EMBL" id="BAHB01000060">
    <property type="protein sequence ID" value="GAB85459.1"/>
    <property type="molecule type" value="Genomic_DNA"/>
</dbReference>
<dbReference type="InterPro" id="IPR052162">
    <property type="entry name" value="Sensor_kinase/Photoreceptor"/>
</dbReference>
<name>A0ABQ0HT57_GORRU</name>
<accession>A0ABQ0HT57</accession>
<dbReference type="PANTHER" id="PTHR43304">
    <property type="entry name" value="PHYTOCHROME-LIKE PROTEIN CPH1"/>
    <property type="match status" value="1"/>
</dbReference>
<feature type="domain" description="ANTAR" evidence="7">
    <location>
        <begin position="127"/>
        <end position="188"/>
    </location>
</feature>
<keyword evidence="9" id="KW-1185">Reference proteome</keyword>
<evidence type="ECO:0000256" key="3">
    <source>
        <dbReference type="ARBA" id="ARBA00022553"/>
    </source>
</evidence>
<proteinExistence type="predicted"/>
<dbReference type="Pfam" id="PF03861">
    <property type="entry name" value="ANTAR"/>
    <property type="match status" value="1"/>
</dbReference>
<dbReference type="InterPro" id="IPR013655">
    <property type="entry name" value="PAS_fold_3"/>
</dbReference>
<evidence type="ECO:0000259" key="7">
    <source>
        <dbReference type="PROSITE" id="PS50921"/>
    </source>
</evidence>
<keyword evidence="4" id="KW-0808">Transferase</keyword>
<evidence type="ECO:0000256" key="5">
    <source>
        <dbReference type="ARBA" id="ARBA00022777"/>
    </source>
</evidence>
<keyword evidence="3" id="KW-0597">Phosphoprotein</keyword>
<dbReference type="SMART" id="SM01012">
    <property type="entry name" value="ANTAR"/>
    <property type="match status" value="1"/>
</dbReference>
<feature type="domain" description="PAS" evidence="6">
    <location>
        <begin position="33"/>
        <end position="78"/>
    </location>
</feature>
<dbReference type="Proteomes" id="UP000010744">
    <property type="component" value="Unassembled WGS sequence"/>
</dbReference>
<dbReference type="EC" id="2.7.13.3" evidence="2"/>
<protein>
    <recommendedName>
        <fullName evidence="2">histidine kinase</fullName>
        <ecNumber evidence="2">2.7.13.3</ecNumber>
    </recommendedName>
</protein>
<dbReference type="Gene3D" id="3.30.450.20">
    <property type="entry name" value="PAS domain"/>
    <property type="match status" value="1"/>
</dbReference>
<comment type="catalytic activity">
    <reaction evidence="1">
        <text>ATP + protein L-histidine = ADP + protein N-phospho-L-histidine.</text>
        <dbReference type="EC" id="2.7.13.3"/>
    </reaction>
</comment>
<sequence length="217" mass="24770">MTVPKIDNISADDSRIRHVGSFRFLFDTEEWWWSDEVAEMHGYQPGEVTPTTELLAGHKHPDDRHAFDEMVATMLSRRTPFSSRHRIIDLSGTVHHVAVVSQQIIDDSGQPIGAEGFYLDLTGYDEETVKFQVDEHVARFRENQGVIEQAKGMISMAYGVSPERAFEVMRWRSQTANVKVNELAKNIVSGVHRYVVLPDPVRQSFDHLLLNAHQNEN</sequence>
<dbReference type="PROSITE" id="PS50112">
    <property type="entry name" value="PAS"/>
    <property type="match status" value="1"/>
</dbReference>
<organism evidence="8 9">
    <name type="scientific">Gordonia rubripertincta NBRC 101908</name>
    <dbReference type="NCBI Taxonomy" id="1077975"/>
    <lineage>
        <taxon>Bacteria</taxon>
        <taxon>Bacillati</taxon>
        <taxon>Actinomycetota</taxon>
        <taxon>Actinomycetes</taxon>
        <taxon>Mycobacteriales</taxon>
        <taxon>Gordoniaceae</taxon>
        <taxon>Gordonia</taxon>
    </lineage>
</organism>
<dbReference type="PROSITE" id="PS50921">
    <property type="entry name" value="ANTAR"/>
    <property type="match status" value="1"/>
</dbReference>
<dbReference type="Gene3D" id="1.10.10.10">
    <property type="entry name" value="Winged helix-like DNA-binding domain superfamily/Winged helix DNA-binding domain"/>
    <property type="match status" value="1"/>
</dbReference>
<dbReference type="SUPFAM" id="SSF55785">
    <property type="entry name" value="PYP-like sensor domain (PAS domain)"/>
    <property type="match status" value="1"/>
</dbReference>
<dbReference type="PANTHER" id="PTHR43304:SF1">
    <property type="entry name" value="PAC DOMAIN-CONTAINING PROTEIN"/>
    <property type="match status" value="1"/>
</dbReference>
<gene>
    <name evidence="8" type="ORF">GORBP_060_00500</name>
</gene>
<dbReference type="InterPro" id="IPR000014">
    <property type="entry name" value="PAS"/>
</dbReference>
<evidence type="ECO:0000313" key="8">
    <source>
        <dbReference type="EMBL" id="GAB85459.1"/>
    </source>
</evidence>
<keyword evidence="5" id="KW-0418">Kinase</keyword>
<comment type="caution">
    <text evidence="8">The sequence shown here is derived from an EMBL/GenBank/DDBJ whole genome shotgun (WGS) entry which is preliminary data.</text>
</comment>
<evidence type="ECO:0000256" key="1">
    <source>
        <dbReference type="ARBA" id="ARBA00000085"/>
    </source>
</evidence>
<evidence type="ECO:0000256" key="2">
    <source>
        <dbReference type="ARBA" id="ARBA00012438"/>
    </source>
</evidence>